<reference evidence="2 3" key="1">
    <citation type="submission" date="2019-04" db="EMBL/GenBank/DDBJ databases">
        <title>Crenobacter sp. nov.</title>
        <authorList>
            <person name="Shi S."/>
        </authorList>
    </citation>
    <scope>NUCLEOTIDE SEQUENCE [LARGE SCALE GENOMIC DNA]</scope>
    <source>
        <strain evidence="2 3">GY 70310</strain>
    </source>
</reference>
<dbReference type="PANTHER" id="PTHR35560">
    <property type="entry name" value="BLL0132 PROTEIN"/>
    <property type="match status" value="1"/>
</dbReference>
<evidence type="ECO:0000313" key="3">
    <source>
        <dbReference type="Proteomes" id="UP000308891"/>
    </source>
</evidence>
<keyword evidence="3" id="KW-1185">Reference proteome</keyword>
<dbReference type="Proteomes" id="UP000308891">
    <property type="component" value="Unassembled WGS sequence"/>
</dbReference>
<evidence type="ECO:0008006" key="4">
    <source>
        <dbReference type="Google" id="ProtNLM"/>
    </source>
</evidence>
<proteinExistence type="predicted"/>
<protein>
    <recommendedName>
        <fullName evidence="4">Alpha/beta hydrolase</fullName>
    </recommendedName>
</protein>
<evidence type="ECO:0000256" key="1">
    <source>
        <dbReference type="SAM" id="SignalP"/>
    </source>
</evidence>
<comment type="caution">
    <text evidence="2">The sequence shown here is derived from an EMBL/GenBank/DDBJ whole genome shotgun (WGS) entry which is preliminary data.</text>
</comment>
<sequence length="358" mass="38174">MRLSIALAVMSAPGFTFAHPLAVPALSTLAEAASVKLGASGVLGFYTARLPSGELPDRREVKSALVVVHGYPRDANRTLLAAARAAKQAGCAADTVVVAPLFQVETSVAKSCDFPGVPAAKKNDALWSCSSWIDGGQAKEGGVTSFQALDALQQRLVERWPRLKSVTVAGFSAGGQFVQRYVGFARPPSGVRVRYVVADPGSWLYFDAQRPTPVDNGQAIAWAQCQDLNCEFDWAPLSAAELAACPQANRWKYGTEGLPAALGSDARQARARYAEAEVAYLEGALDTGEHHGAFFKILDRSCAANLQGSYRLQRGLAYAAYDKRFLASSHSLAIVPGCAHDVTCVFVSEPARPVLFPQ</sequence>
<feature type="signal peptide" evidence="1">
    <location>
        <begin position="1"/>
        <end position="18"/>
    </location>
</feature>
<dbReference type="Gene3D" id="3.40.50.1820">
    <property type="entry name" value="alpha/beta hydrolase"/>
    <property type="match status" value="1"/>
</dbReference>
<organism evidence="2 3">
    <name type="scientific">Crenobacter intestini</name>
    <dbReference type="NCBI Taxonomy" id="2563443"/>
    <lineage>
        <taxon>Bacteria</taxon>
        <taxon>Pseudomonadati</taxon>
        <taxon>Pseudomonadota</taxon>
        <taxon>Betaproteobacteria</taxon>
        <taxon>Neisseriales</taxon>
        <taxon>Neisseriaceae</taxon>
        <taxon>Crenobacter</taxon>
    </lineage>
</organism>
<dbReference type="EMBL" id="STGJ01000003">
    <property type="protein sequence ID" value="TIC85400.1"/>
    <property type="molecule type" value="Genomic_DNA"/>
</dbReference>
<evidence type="ECO:0000313" key="2">
    <source>
        <dbReference type="EMBL" id="TIC85400.1"/>
    </source>
</evidence>
<dbReference type="AlphaFoldDB" id="A0A4T0V1H9"/>
<keyword evidence="1" id="KW-0732">Signal</keyword>
<name>A0A4T0V1H9_9NEIS</name>
<dbReference type="PANTHER" id="PTHR35560:SF3">
    <property type="entry name" value="PEPTIDASE S9 PROLYL OLIGOPEPTIDASE CATALYTIC DOMAIN-CONTAINING PROTEIN"/>
    <property type="match status" value="1"/>
</dbReference>
<dbReference type="SUPFAM" id="SSF53474">
    <property type="entry name" value="alpha/beta-Hydrolases"/>
    <property type="match status" value="1"/>
</dbReference>
<gene>
    <name evidence="2" type="ORF">E5K04_05220</name>
</gene>
<accession>A0A4T0V1H9</accession>
<dbReference type="InterPro" id="IPR029058">
    <property type="entry name" value="AB_hydrolase_fold"/>
</dbReference>
<dbReference type="OrthoDB" id="1094867at2"/>
<feature type="chain" id="PRO_5020788130" description="Alpha/beta hydrolase" evidence="1">
    <location>
        <begin position="19"/>
        <end position="358"/>
    </location>
</feature>